<keyword evidence="2" id="KW-1185">Reference proteome</keyword>
<dbReference type="EMBL" id="CP002905">
    <property type="protein sequence ID" value="AEP88228.1"/>
    <property type="molecule type" value="Genomic_DNA"/>
</dbReference>
<dbReference type="HOGENOM" id="CLU_3180342_0_0_9"/>
<organism evidence="1 2">
    <name type="scientific">Bacillus spizizenii (strain DSM 15029 / JCM 12233 / NBRC 101239 / NRRL B-23049 / TU-B-10)</name>
    <name type="common">Bacillus subtilis subsp. spizizenii</name>
    <dbReference type="NCBI Taxonomy" id="1052585"/>
    <lineage>
        <taxon>Bacteria</taxon>
        <taxon>Bacillati</taxon>
        <taxon>Bacillota</taxon>
        <taxon>Bacilli</taxon>
        <taxon>Bacillales</taxon>
        <taxon>Bacillaceae</taxon>
        <taxon>Bacillus</taxon>
    </lineage>
</organism>
<dbReference type="STRING" id="1052585.GYO_3652"/>
<accession>G4P0P9</accession>
<evidence type="ECO:0000313" key="1">
    <source>
        <dbReference type="EMBL" id="AEP88228.1"/>
    </source>
</evidence>
<gene>
    <name evidence="1" type="ordered locus">GYO_3652</name>
</gene>
<dbReference type="AlphaFoldDB" id="G4P0P9"/>
<sequence>MKRIRIPMTLALGAALTIALCPLLPLKKILLRRSHRQQLPEQLPLM</sequence>
<protein>
    <submittedName>
        <fullName evidence="1">Uncharacterized protein</fullName>
    </submittedName>
</protein>
<dbReference type="Proteomes" id="UP000002651">
    <property type="component" value="Chromosome"/>
</dbReference>
<dbReference type="KEGG" id="bst:GYO_3652"/>
<name>G4P0P9_BACS4</name>
<evidence type="ECO:0000313" key="2">
    <source>
        <dbReference type="Proteomes" id="UP000002651"/>
    </source>
</evidence>
<proteinExistence type="predicted"/>
<reference evidence="1 2" key="1">
    <citation type="journal article" date="2012" name="J. Bacteriol.">
        <title>Whole-genome sequences of Bacillus subtilis and close relatives.</title>
        <authorList>
            <person name="Earl A.M."/>
            <person name="Eppinger M."/>
            <person name="Fricke W.F."/>
            <person name="Rosovitz M.J."/>
            <person name="Rasko D.A."/>
            <person name="Daugherty S."/>
            <person name="Losick R."/>
            <person name="Kolter R."/>
            <person name="Ravel J."/>
        </authorList>
    </citation>
    <scope>NUCLEOTIDE SEQUENCE [LARGE SCALE GENOMIC DNA]</scope>
    <source>
        <strain evidence="2">DSM 15029 / JCM 12233 / NBRC 101239 / NRRL B-23049 / TU-B-10</strain>
    </source>
</reference>